<organism evidence="2 3">
    <name type="scientific">Kitasatospora aureofaciens</name>
    <name type="common">Streptomyces aureofaciens</name>
    <dbReference type="NCBI Taxonomy" id="1894"/>
    <lineage>
        <taxon>Bacteria</taxon>
        <taxon>Bacillati</taxon>
        <taxon>Actinomycetota</taxon>
        <taxon>Actinomycetes</taxon>
        <taxon>Kitasatosporales</taxon>
        <taxon>Streptomycetaceae</taxon>
        <taxon>Kitasatospora</taxon>
    </lineage>
</organism>
<dbReference type="EMBL" id="JPRF03000040">
    <property type="protein sequence ID" value="OEV35048.1"/>
    <property type="molecule type" value="Genomic_DNA"/>
</dbReference>
<gene>
    <name evidence="2" type="ORF">HS99_0034515</name>
</gene>
<reference evidence="2" key="1">
    <citation type="submission" date="2016-08" db="EMBL/GenBank/DDBJ databases">
        <title>Sequencing, Assembly and Comparative Genomics of S. aureofaciens ATCC 10762.</title>
        <authorList>
            <person name="Gradnigo J.S."/>
            <person name="Johnson N."/>
            <person name="Somerville G.A."/>
        </authorList>
    </citation>
    <scope>NUCLEOTIDE SEQUENCE [LARGE SCALE GENOMIC DNA]</scope>
    <source>
        <strain evidence="2">ATCC 10762</strain>
    </source>
</reference>
<evidence type="ECO:0000313" key="3">
    <source>
        <dbReference type="Proteomes" id="UP000037395"/>
    </source>
</evidence>
<evidence type="ECO:0000313" key="2">
    <source>
        <dbReference type="EMBL" id="OEV35048.1"/>
    </source>
</evidence>
<dbReference type="PANTHER" id="PTHR21310:SF15">
    <property type="entry name" value="AMINOGLYCOSIDE PHOSPHOTRANSFERASE DOMAIN-CONTAINING PROTEIN"/>
    <property type="match status" value="1"/>
</dbReference>
<accession>A0A1E7N2X6</accession>
<protein>
    <submittedName>
        <fullName evidence="2">Aminoglycoside phosphotransferase</fullName>
    </submittedName>
</protein>
<dbReference type="AlphaFoldDB" id="A0A1E7N2X6"/>
<dbReference type="GO" id="GO:0016740">
    <property type="term" value="F:transferase activity"/>
    <property type="evidence" value="ECO:0007669"/>
    <property type="project" value="UniProtKB-KW"/>
</dbReference>
<dbReference type="InterPro" id="IPR011009">
    <property type="entry name" value="Kinase-like_dom_sf"/>
</dbReference>
<comment type="caution">
    <text evidence="2">The sequence shown here is derived from an EMBL/GenBank/DDBJ whole genome shotgun (WGS) entry which is preliminary data.</text>
</comment>
<dbReference type="InterPro" id="IPR002575">
    <property type="entry name" value="Aminoglycoside_PTrfase"/>
</dbReference>
<dbReference type="PANTHER" id="PTHR21310">
    <property type="entry name" value="AMINOGLYCOSIDE PHOSPHOTRANSFERASE-RELATED-RELATED"/>
    <property type="match status" value="1"/>
</dbReference>
<dbReference type="InterPro" id="IPR051678">
    <property type="entry name" value="AGP_Transferase"/>
</dbReference>
<feature type="domain" description="Aminoglycoside phosphotransferase" evidence="1">
    <location>
        <begin position="86"/>
        <end position="297"/>
    </location>
</feature>
<name>A0A1E7N2X6_KITAU</name>
<dbReference type="Proteomes" id="UP000037395">
    <property type="component" value="Unassembled WGS sequence"/>
</dbReference>
<evidence type="ECO:0000259" key="1">
    <source>
        <dbReference type="Pfam" id="PF01636"/>
    </source>
</evidence>
<dbReference type="SUPFAM" id="SSF56112">
    <property type="entry name" value="Protein kinase-like (PK-like)"/>
    <property type="match status" value="1"/>
</dbReference>
<proteinExistence type="predicted"/>
<dbReference type="Gene3D" id="3.90.1200.10">
    <property type="match status" value="1"/>
</dbReference>
<dbReference type="Pfam" id="PF01636">
    <property type="entry name" value="APH"/>
    <property type="match status" value="1"/>
</dbReference>
<sequence length="352" mass="37853">MNGVRGGGVGWSSMIEDDDRGWAGTRRWVQGVLAPGERIVGVRELKGGWTSRMRRLDVAPADNGGSVGRGGGGDGDGVGVGVGGQGYPLVLRSFVKPFYRRHAPGLLAREADVLRLLETRSIPAARLRAVDATGEHCEDPSLVMTHLPGSVRVHEDGDVARRTVLLAGQLAAVHAVAVPEQERPRAWQAWTSPERVQIPAATARPRLWERAVEAIDREAPAHRGCFLHRDFHPGNVLFTGSGEQLAVSGVVDWVETSWGPADLDVAHCSTALALLHGVPAGMAFADAYERAGGVLTTGGDHLYWRLLDALAFAPDAQKVAVPWRELGRTDLSAPVLAGRLEDYLQAVFERYA</sequence>
<keyword evidence="3" id="KW-1185">Reference proteome</keyword>